<protein>
    <recommendedName>
        <fullName evidence="1">Aminoglycoside phosphotransferase domain-containing protein</fullName>
    </recommendedName>
</protein>
<accession>A0A4Q2T835</accession>
<dbReference type="RefSeq" id="WP_129425989.1">
    <property type="nucleotide sequence ID" value="NZ_SDWV01000005.1"/>
</dbReference>
<reference evidence="2 3" key="1">
    <citation type="submission" date="2019-01" db="EMBL/GenBank/DDBJ databases">
        <title>Novel species of Nocardioides.</title>
        <authorList>
            <person name="Liu Q."/>
            <person name="X Y.-H."/>
        </authorList>
    </citation>
    <scope>NUCLEOTIDE SEQUENCE [LARGE SCALE GENOMIC DNA]</scope>
    <source>
        <strain evidence="2 3">HLT2-9</strain>
    </source>
</reference>
<feature type="domain" description="Aminoglycoside phosphotransferase" evidence="1">
    <location>
        <begin position="19"/>
        <end position="228"/>
    </location>
</feature>
<evidence type="ECO:0000259" key="1">
    <source>
        <dbReference type="Pfam" id="PF01636"/>
    </source>
</evidence>
<dbReference type="InterPro" id="IPR002575">
    <property type="entry name" value="Aminoglycoside_PTrfase"/>
</dbReference>
<evidence type="ECO:0000313" key="3">
    <source>
        <dbReference type="Proteomes" id="UP000291101"/>
    </source>
</evidence>
<keyword evidence="3" id="KW-1185">Reference proteome</keyword>
<dbReference type="InterPro" id="IPR011009">
    <property type="entry name" value="Kinase-like_dom_sf"/>
</dbReference>
<evidence type="ECO:0000313" key="2">
    <source>
        <dbReference type="EMBL" id="RYC12939.1"/>
    </source>
</evidence>
<dbReference type="OrthoDB" id="3677467at2"/>
<dbReference type="SUPFAM" id="SSF56112">
    <property type="entry name" value="Protein kinase-like (PK-like)"/>
    <property type="match status" value="1"/>
</dbReference>
<gene>
    <name evidence="2" type="ORF">EUA94_06835</name>
</gene>
<dbReference type="Proteomes" id="UP000291101">
    <property type="component" value="Unassembled WGS sequence"/>
</dbReference>
<organism evidence="2 3">
    <name type="scientific">Nocardioides zhouii</name>
    <dbReference type="NCBI Taxonomy" id="1168729"/>
    <lineage>
        <taxon>Bacteria</taxon>
        <taxon>Bacillati</taxon>
        <taxon>Actinomycetota</taxon>
        <taxon>Actinomycetes</taxon>
        <taxon>Propionibacteriales</taxon>
        <taxon>Nocardioidaceae</taxon>
        <taxon>Nocardioides</taxon>
    </lineage>
</organism>
<name>A0A4Q2T835_9ACTN</name>
<dbReference type="Gene3D" id="3.90.1200.10">
    <property type="match status" value="1"/>
</dbReference>
<dbReference type="AlphaFoldDB" id="A0A4Q2T835"/>
<dbReference type="EMBL" id="SDWV01000005">
    <property type="protein sequence ID" value="RYC12939.1"/>
    <property type="molecule type" value="Genomic_DNA"/>
</dbReference>
<proteinExistence type="predicted"/>
<dbReference type="Pfam" id="PF01636">
    <property type="entry name" value="APH"/>
    <property type="match status" value="1"/>
</dbReference>
<comment type="caution">
    <text evidence="2">The sequence shown here is derived from an EMBL/GenBank/DDBJ whole genome shotgun (WGS) entry which is preliminary data.</text>
</comment>
<sequence>MLDVRAALATHWAMESAAVTPLGGGMNSETWLVEHGGSTYVAKSVSSDGIADLVAGAEAATALAEAGFVTGRPVPTADGNIVEHATGLALLEHVPGRELDGESVDEQRWIARTLAGVHRAGEPDSGPSTSTFGVEWLSSDQPGVRDHPWLGDAIAAVREETDGLVLTWSLLHTDPLPGAFIHDDRTGVTGLIDWAGARRGPVLYDVASTVMYLGGREHASTFLAAYESDGPLVEDELARLDAFSRFREAVQGAYFAGRLASHDLTGGIDHAENEKGLSDARRRWDALSTA</sequence>